<dbReference type="Proteomes" id="UP001230504">
    <property type="component" value="Unassembled WGS sequence"/>
</dbReference>
<keyword evidence="2" id="KW-1185">Reference proteome</keyword>
<organism evidence="1 2">
    <name type="scientific">Colletotrichum navitas</name>
    <dbReference type="NCBI Taxonomy" id="681940"/>
    <lineage>
        <taxon>Eukaryota</taxon>
        <taxon>Fungi</taxon>
        <taxon>Dikarya</taxon>
        <taxon>Ascomycota</taxon>
        <taxon>Pezizomycotina</taxon>
        <taxon>Sordariomycetes</taxon>
        <taxon>Hypocreomycetidae</taxon>
        <taxon>Glomerellales</taxon>
        <taxon>Glomerellaceae</taxon>
        <taxon>Colletotrichum</taxon>
        <taxon>Colletotrichum graminicola species complex</taxon>
    </lineage>
</organism>
<dbReference type="RefSeq" id="XP_060419474.1">
    <property type="nucleotide sequence ID" value="XM_060551897.1"/>
</dbReference>
<dbReference type="AlphaFoldDB" id="A0AAD8QBT8"/>
<evidence type="ECO:0000313" key="2">
    <source>
        <dbReference type="Proteomes" id="UP001230504"/>
    </source>
</evidence>
<proteinExistence type="predicted"/>
<sequence length="150" mass="16171">MGGKMRSEQTWKSAALALFSRLLSPSPSLFLLLLSSTFGLCLPPLESGGVSSTTFLFPLFLSIVHFSNIEVLPPVIIFPPSFGTTVASHSFTQLVSFPHDCCQYLIVLVSHTAQLSSVTLSAGSHSLAAIAPHIVSDLQPERNQEESKEK</sequence>
<reference evidence="1" key="1">
    <citation type="submission" date="2021-06" db="EMBL/GenBank/DDBJ databases">
        <title>Comparative genomics, transcriptomics and evolutionary studies reveal genomic signatures of adaptation to plant cell wall in hemibiotrophic fungi.</title>
        <authorList>
            <consortium name="DOE Joint Genome Institute"/>
            <person name="Baroncelli R."/>
            <person name="Diaz J.F."/>
            <person name="Benocci T."/>
            <person name="Peng M."/>
            <person name="Battaglia E."/>
            <person name="Haridas S."/>
            <person name="Andreopoulos W."/>
            <person name="Labutti K."/>
            <person name="Pangilinan J."/>
            <person name="Floch G.L."/>
            <person name="Makela M.R."/>
            <person name="Henrissat B."/>
            <person name="Grigoriev I.V."/>
            <person name="Crouch J.A."/>
            <person name="De Vries R.P."/>
            <person name="Sukno S.A."/>
            <person name="Thon M.R."/>
        </authorList>
    </citation>
    <scope>NUCLEOTIDE SEQUENCE</scope>
    <source>
        <strain evidence="1">CBS 125086</strain>
    </source>
</reference>
<evidence type="ECO:0000313" key="1">
    <source>
        <dbReference type="EMBL" id="KAK1598797.1"/>
    </source>
</evidence>
<name>A0AAD8QBT8_9PEZI</name>
<comment type="caution">
    <text evidence="1">The sequence shown here is derived from an EMBL/GenBank/DDBJ whole genome shotgun (WGS) entry which is preliminary data.</text>
</comment>
<gene>
    <name evidence="1" type="ORF">LY79DRAFT_256919</name>
</gene>
<protein>
    <submittedName>
        <fullName evidence="1">Uncharacterized protein</fullName>
    </submittedName>
</protein>
<accession>A0AAD8QBT8</accession>
<dbReference type="GeneID" id="85436137"/>
<dbReference type="EMBL" id="JAHLJV010000004">
    <property type="protein sequence ID" value="KAK1598797.1"/>
    <property type="molecule type" value="Genomic_DNA"/>
</dbReference>